<keyword evidence="3 7" id="KW-0597">Phosphoprotein</keyword>
<reference evidence="13 14" key="1">
    <citation type="submission" date="2020-04" db="EMBL/GenBank/DDBJ databases">
        <authorList>
            <person name="Basu S."/>
            <person name="Maruthanayagam V."/>
            <person name="Chakraborty S."/>
            <person name="Pramanik A."/>
            <person name="Mukherjee J."/>
            <person name="Brink B."/>
        </authorList>
    </citation>
    <scope>NUCLEOTIDE SEQUENCE [LARGE SCALE GENOMIC DNA]</scope>
    <source>
        <strain evidence="13 14">AP17</strain>
    </source>
</reference>
<dbReference type="Gene3D" id="1.10.287.130">
    <property type="match status" value="1"/>
</dbReference>
<dbReference type="InterPro" id="IPR000014">
    <property type="entry name" value="PAS"/>
</dbReference>
<dbReference type="InterPro" id="IPR013767">
    <property type="entry name" value="PAS_fold"/>
</dbReference>
<keyword evidence="14" id="KW-1185">Reference proteome</keyword>
<feature type="domain" description="PAC" evidence="12">
    <location>
        <begin position="211"/>
        <end position="263"/>
    </location>
</feature>
<dbReference type="Pfam" id="PF13188">
    <property type="entry name" value="PAS_8"/>
    <property type="match status" value="1"/>
</dbReference>
<evidence type="ECO:0000313" key="13">
    <source>
        <dbReference type="EMBL" id="QIZ69563.1"/>
    </source>
</evidence>
<dbReference type="InterPro" id="IPR001789">
    <property type="entry name" value="Sig_transdc_resp-reg_receiver"/>
</dbReference>
<evidence type="ECO:0000259" key="12">
    <source>
        <dbReference type="PROSITE" id="PS50113"/>
    </source>
</evidence>
<name>A0A6H1TUX4_9CYAN</name>
<feature type="domain" description="Histidine kinase" evidence="9">
    <location>
        <begin position="561"/>
        <end position="832"/>
    </location>
</feature>
<dbReference type="Pfam" id="PF00072">
    <property type="entry name" value="Response_reg"/>
    <property type="match status" value="1"/>
</dbReference>
<dbReference type="SMART" id="SM00086">
    <property type="entry name" value="PAC"/>
    <property type="match status" value="2"/>
</dbReference>
<dbReference type="InterPro" id="IPR011006">
    <property type="entry name" value="CheY-like_superfamily"/>
</dbReference>
<keyword evidence="6" id="KW-0902">Two-component regulatory system</keyword>
<dbReference type="InterPro" id="IPR001610">
    <property type="entry name" value="PAC"/>
</dbReference>
<dbReference type="Gene3D" id="3.30.450.20">
    <property type="entry name" value="PAS domain"/>
    <property type="match status" value="3"/>
</dbReference>
<dbReference type="SMART" id="SM00091">
    <property type="entry name" value="PAS"/>
    <property type="match status" value="3"/>
</dbReference>
<dbReference type="InterPro" id="IPR003594">
    <property type="entry name" value="HATPase_dom"/>
</dbReference>
<dbReference type="InterPro" id="IPR035965">
    <property type="entry name" value="PAS-like_dom_sf"/>
</dbReference>
<dbReference type="InterPro" id="IPR005467">
    <property type="entry name" value="His_kinase_dom"/>
</dbReference>
<dbReference type="PROSITE" id="PS50110">
    <property type="entry name" value="RESPONSE_REGULATORY"/>
    <property type="match status" value="1"/>
</dbReference>
<feature type="domain" description="PAC" evidence="12">
    <location>
        <begin position="468"/>
        <end position="520"/>
    </location>
</feature>
<dbReference type="PROSITE" id="PS50109">
    <property type="entry name" value="HIS_KIN"/>
    <property type="match status" value="1"/>
</dbReference>
<dbReference type="PANTHER" id="PTHR43304:SF1">
    <property type="entry name" value="PAC DOMAIN-CONTAINING PROTEIN"/>
    <property type="match status" value="1"/>
</dbReference>
<dbReference type="Gene3D" id="3.40.50.2300">
    <property type="match status" value="1"/>
</dbReference>
<dbReference type="GO" id="GO:0000155">
    <property type="term" value="F:phosphorelay sensor kinase activity"/>
    <property type="evidence" value="ECO:0007669"/>
    <property type="project" value="InterPro"/>
</dbReference>
<dbReference type="Pfam" id="PF08447">
    <property type="entry name" value="PAS_3"/>
    <property type="match status" value="1"/>
</dbReference>
<feature type="domain" description="PAS" evidence="11">
    <location>
        <begin position="137"/>
        <end position="207"/>
    </location>
</feature>
<dbReference type="NCBIfam" id="TIGR00229">
    <property type="entry name" value="sensory_box"/>
    <property type="match status" value="2"/>
</dbReference>
<dbReference type="SUPFAM" id="SSF52172">
    <property type="entry name" value="CheY-like"/>
    <property type="match status" value="1"/>
</dbReference>
<evidence type="ECO:0000256" key="4">
    <source>
        <dbReference type="ARBA" id="ARBA00022679"/>
    </source>
</evidence>
<dbReference type="SMART" id="SM00448">
    <property type="entry name" value="REC"/>
    <property type="match status" value="1"/>
</dbReference>
<dbReference type="EC" id="2.7.13.3" evidence="2"/>
<dbReference type="SMART" id="SM00387">
    <property type="entry name" value="HATPase_c"/>
    <property type="match status" value="1"/>
</dbReference>
<dbReference type="InterPro" id="IPR003661">
    <property type="entry name" value="HisK_dim/P_dom"/>
</dbReference>
<proteinExistence type="predicted"/>
<dbReference type="PANTHER" id="PTHR43304">
    <property type="entry name" value="PHYTOCHROME-LIKE PROTEIN CPH1"/>
    <property type="match status" value="1"/>
</dbReference>
<evidence type="ECO:0000259" key="10">
    <source>
        <dbReference type="PROSITE" id="PS50110"/>
    </source>
</evidence>
<dbReference type="InterPro" id="IPR052162">
    <property type="entry name" value="Sensor_kinase/Photoreceptor"/>
</dbReference>
<dbReference type="Pfam" id="PF00989">
    <property type="entry name" value="PAS"/>
    <property type="match status" value="1"/>
</dbReference>
<dbReference type="SUPFAM" id="SSF55785">
    <property type="entry name" value="PYP-like sensor domain (PAS domain)"/>
    <property type="match status" value="3"/>
</dbReference>
<dbReference type="InterPro" id="IPR000700">
    <property type="entry name" value="PAS-assoc_C"/>
</dbReference>
<evidence type="ECO:0000256" key="1">
    <source>
        <dbReference type="ARBA" id="ARBA00000085"/>
    </source>
</evidence>
<keyword evidence="4" id="KW-0808">Transferase</keyword>
<organism evidence="13 14">
    <name type="scientific">Oxynema aestuarii AP17</name>
    <dbReference type="NCBI Taxonomy" id="2064643"/>
    <lineage>
        <taxon>Bacteria</taxon>
        <taxon>Bacillati</taxon>
        <taxon>Cyanobacteriota</taxon>
        <taxon>Cyanophyceae</taxon>
        <taxon>Oscillatoriophycideae</taxon>
        <taxon>Oscillatoriales</taxon>
        <taxon>Oscillatoriaceae</taxon>
        <taxon>Oxynema</taxon>
        <taxon>Oxynema aestuarii</taxon>
    </lineage>
</organism>
<dbReference type="SUPFAM" id="SSF47384">
    <property type="entry name" value="Homodimeric domain of signal transducing histidine kinase"/>
    <property type="match status" value="1"/>
</dbReference>
<dbReference type="Pfam" id="PF02518">
    <property type="entry name" value="HATPase_c"/>
    <property type="match status" value="1"/>
</dbReference>
<sequence>MNNSKLNVLLVEDDPLYAELVRESVENSRGANLELGWVPTWKQAIASLNRNRFDAILLDLHLPDTQGLETIHKALSSASHLPIVVLTGLDDRELALEAVRLGAQDLLEKNQVNGPILAQSLRYAIERKQILENLKQSEAQYRSLVQHVREGIFQTDCELNWTFLNPAWEQLTGFSLEESVGKPSGQFVHPDDRDRHERKLKELFARTEASSRYQVRWLTNQGQVRWCEVHAQLYCAPDGSILGTAGILNDITARYLAQSSLENSMGLLRATFESTADGILAVDSQGNLTNWNRKLVEMCCPPDMAFDREDESAVLALVLAQLGDRDGFLQNTAHLKTPEAETFDILTLKDGRTIERYSHPCRVGDEIVGRVWSFRDVSDRQHAQEALRASEEQFRTLVANIPGAVYRCACDRQWTMEFISGEIEQICGYPAADFIDNQQRSFTSLIHPDDRDWVERDVHNAISHRVPYLLEYRIITADGTIRWVSEKGQGSFAPSGELQWLDGAIFDITKRKEAEAALRYSEAIAREKAQQLELAMQELKLAQTQLVHHEKMAGLGQLVAGVAHEINNPVGFIYSNAMAANEYAQELLELLALYESTYPEPPALIRDWIADMDLAFVREDFPRLLQSMRSGADRIGKIVKSLRQFSRLDEAEYKKVDLHEGLDGALLVLQHRLQGGDRRRAIEVVKAYGELPRVECYGSEINQVFVNILSNAIDALEEAWERRSRDRPSPEASGESESWIPQITMATGTIGNGGDRCAYARIRIRDNGLGIPPQVRDRVFDPFFTTKPVGKGTGMGLSVAYSTIVNQHQGRLECHSTSGEGTEFAIVLPLYPQDRHS</sequence>
<dbReference type="RefSeq" id="WP_168567720.1">
    <property type="nucleotide sequence ID" value="NZ_CP051167.1"/>
</dbReference>
<evidence type="ECO:0000259" key="9">
    <source>
        <dbReference type="PROSITE" id="PS50109"/>
    </source>
</evidence>
<evidence type="ECO:0000256" key="5">
    <source>
        <dbReference type="ARBA" id="ARBA00022777"/>
    </source>
</evidence>
<dbReference type="InterPro" id="IPR036890">
    <property type="entry name" value="HATPase_C_sf"/>
</dbReference>
<dbReference type="InterPro" id="IPR013655">
    <property type="entry name" value="PAS_fold_3"/>
</dbReference>
<dbReference type="PROSITE" id="PS50112">
    <property type="entry name" value="PAS"/>
    <property type="match status" value="2"/>
</dbReference>
<evidence type="ECO:0000313" key="14">
    <source>
        <dbReference type="Proteomes" id="UP000500857"/>
    </source>
</evidence>
<evidence type="ECO:0000256" key="2">
    <source>
        <dbReference type="ARBA" id="ARBA00012438"/>
    </source>
</evidence>
<feature type="domain" description="PAS" evidence="11">
    <location>
        <begin position="390"/>
        <end position="465"/>
    </location>
</feature>
<evidence type="ECO:0000256" key="6">
    <source>
        <dbReference type="ARBA" id="ARBA00023012"/>
    </source>
</evidence>
<evidence type="ECO:0000259" key="11">
    <source>
        <dbReference type="PROSITE" id="PS50112"/>
    </source>
</evidence>
<dbReference type="InterPro" id="IPR036097">
    <property type="entry name" value="HisK_dim/P_sf"/>
</dbReference>
<dbReference type="CDD" id="cd00156">
    <property type="entry name" value="REC"/>
    <property type="match status" value="1"/>
</dbReference>
<feature type="domain" description="Response regulatory" evidence="10">
    <location>
        <begin position="7"/>
        <end position="124"/>
    </location>
</feature>
<protein>
    <recommendedName>
        <fullName evidence="2">histidine kinase</fullName>
        <ecNumber evidence="2">2.7.13.3</ecNumber>
    </recommendedName>
</protein>
<keyword evidence="5" id="KW-0418">Kinase</keyword>
<dbReference type="SUPFAM" id="SSF55874">
    <property type="entry name" value="ATPase domain of HSP90 chaperone/DNA topoisomerase II/histidine kinase"/>
    <property type="match status" value="1"/>
</dbReference>
<dbReference type="SMART" id="SM00388">
    <property type="entry name" value="HisKA"/>
    <property type="match status" value="1"/>
</dbReference>
<dbReference type="AlphaFoldDB" id="A0A6H1TUX4"/>
<dbReference type="GO" id="GO:0006355">
    <property type="term" value="P:regulation of DNA-templated transcription"/>
    <property type="evidence" value="ECO:0007669"/>
    <property type="project" value="InterPro"/>
</dbReference>
<dbReference type="PROSITE" id="PS50113">
    <property type="entry name" value="PAC"/>
    <property type="match status" value="2"/>
</dbReference>
<dbReference type="InterPro" id="IPR004358">
    <property type="entry name" value="Sig_transdc_His_kin-like_C"/>
</dbReference>
<dbReference type="PRINTS" id="PR00344">
    <property type="entry name" value="BCTRLSENSOR"/>
</dbReference>
<evidence type="ECO:0000256" key="7">
    <source>
        <dbReference type="PROSITE-ProRule" id="PRU00169"/>
    </source>
</evidence>
<feature type="coiled-coil region" evidence="8">
    <location>
        <begin position="522"/>
        <end position="552"/>
    </location>
</feature>
<dbReference type="Proteomes" id="UP000500857">
    <property type="component" value="Chromosome"/>
</dbReference>
<accession>A0A6H1TUX4</accession>
<feature type="modified residue" description="4-aspartylphosphate" evidence="7">
    <location>
        <position position="59"/>
    </location>
</feature>
<evidence type="ECO:0000256" key="3">
    <source>
        <dbReference type="ARBA" id="ARBA00022553"/>
    </source>
</evidence>
<dbReference type="CDD" id="cd00130">
    <property type="entry name" value="PAS"/>
    <property type="match status" value="2"/>
</dbReference>
<dbReference type="KEGG" id="oxy:HCG48_02325"/>
<dbReference type="CDD" id="cd00082">
    <property type="entry name" value="HisKA"/>
    <property type="match status" value="1"/>
</dbReference>
<dbReference type="Gene3D" id="3.30.565.10">
    <property type="entry name" value="Histidine kinase-like ATPase, C-terminal domain"/>
    <property type="match status" value="1"/>
</dbReference>
<evidence type="ECO:0000256" key="8">
    <source>
        <dbReference type="SAM" id="Coils"/>
    </source>
</evidence>
<keyword evidence="8" id="KW-0175">Coiled coil</keyword>
<dbReference type="EMBL" id="CP051167">
    <property type="protein sequence ID" value="QIZ69563.1"/>
    <property type="molecule type" value="Genomic_DNA"/>
</dbReference>
<gene>
    <name evidence="13" type="ORF">HCG48_02325</name>
</gene>
<comment type="catalytic activity">
    <reaction evidence="1">
        <text>ATP + protein L-histidine = ADP + protein N-phospho-L-histidine.</text>
        <dbReference type="EC" id="2.7.13.3"/>
    </reaction>
</comment>